<proteinExistence type="predicted"/>
<evidence type="ECO:0000259" key="3">
    <source>
        <dbReference type="PROSITE" id="PS50893"/>
    </source>
</evidence>
<gene>
    <name evidence="4" type="ORF">HMPREF1316_2120</name>
</gene>
<accession>U2T7L4</accession>
<evidence type="ECO:0000313" key="4">
    <source>
        <dbReference type="EMBL" id="ERL09044.1"/>
    </source>
</evidence>
<dbReference type="PATRIC" id="fig|1125712.3.peg.888"/>
<dbReference type="InterPro" id="IPR050334">
    <property type="entry name" value="Molybdenum_import_ModC"/>
</dbReference>
<protein>
    <submittedName>
        <fullName evidence="4">ABC transporter, ATP-binding protein</fullName>
    </submittedName>
</protein>
<dbReference type="PANTHER" id="PTHR43514">
    <property type="entry name" value="ABC TRANSPORTER I FAMILY MEMBER 10"/>
    <property type="match status" value="1"/>
</dbReference>
<evidence type="ECO:0000256" key="1">
    <source>
        <dbReference type="ARBA" id="ARBA00022741"/>
    </source>
</evidence>
<sequence>MTVLEVDIEKRLRGFTLGVSFSLERPEEIMALLGPSGCGKSMTLRCIAGIERPDAGRIVLGGRTLFDSEAKVDLPPQRRHVGYLFQSYALFPTMTVEQNVLSGAFGATREERLVRARREMAAMRLDGLERHRPRELSGGQQQRCAMARILASDPELVLLDEPFSALDGYLRWQLELELADVLRGFPGGAVYVSHNRDEVYRMCDTVCVLDHGRSDAKVSVHSLFGAPASVAAALISGCKNVSRARVAGEAGALACDDWGVTLATSLPCSGDVSHVGIRAHYFTTMPGLHPGPNAIPCEVDRVIDSTFSTIVMARTPAGALLRYECDKDMWASLGNPTQVTLGIAPEKVMPLVFGAASQEAGNAKVATEDAPHA</sequence>
<evidence type="ECO:0000256" key="2">
    <source>
        <dbReference type="ARBA" id="ARBA00022840"/>
    </source>
</evidence>
<dbReference type="eggNOG" id="COG3842">
    <property type="taxonomic scope" value="Bacteria"/>
</dbReference>
<dbReference type="Pfam" id="PF00005">
    <property type="entry name" value="ABC_tran"/>
    <property type="match status" value="1"/>
</dbReference>
<keyword evidence="1" id="KW-0547">Nucleotide-binding</keyword>
<dbReference type="Proteomes" id="UP000016638">
    <property type="component" value="Unassembled WGS sequence"/>
</dbReference>
<dbReference type="InterPro" id="IPR027417">
    <property type="entry name" value="P-loop_NTPase"/>
</dbReference>
<dbReference type="InterPro" id="IPR003593">
    <property type="entry name" value="AAA+_ATPase"/>
</dbReference>
<dbReference type="SUPFAM" id="SSF52540">
    <property type="entry name" value="P-loop containing nucleoside triphosphate hydrolases"/>
    <property type="match status" value="1"/>
</dbReference>
<dbReference type="PANTHER" id="PTHR43514:SF1">
    <property type="entry name" value="SULFATE_THIOSULFATE IMPORT ATP-BINDING PROTEIN CYSA"/>
    <property type="match status" value="1"/>
</dbReference>
<dbReference type="SMART" id="SM00382">
    <property type="entry name" value="AAA"/>
    <property type="match status" value="1"/>
</dbReference>
<name>U2T7L4_9ACTN</name>
<keyword evidence="2 4" id="KW-0067">ATP-binding</keyword>
<dbReference type="InterPro" id="IPR003439">
    <property type="entry name" value="ABC_transporter-like_ATP-bd"/>
</dbReference>
<comment type="caution">
    <text evidence="4">The sequence shown here is derived from an EMBL/GenBank/DDBJ whole genome shotgun (WGS) entry which is preliminary data.</text>
</comment>
<dbReference type="PROSITE" id="PS50893">
    <property type="entry name" value="ABC_TRANSPORTER_2"/>
    <property type="match status" value="1"/>
</dbReference>
<keyword evidence="5" id="KW-1185">Reference proteome</keyword>
<reference evidence="4 5" key="1">
    <citation type="submission" date="2013-08" db="EMBL/GenBank/DDBJ databases">
        <authorList>
            <person name="Durkin A.S."/>
            <person name="Haft D.R."/>
            <person name="McCorrison J."/>
            <person name="Torralba M."/>
            <person name="Gillis M."/>
            <person name="Haft D.H."/>
            <person name="Methe B."/>
            <person name="Sutton G."/>
            <person name="Nelson K.E."/>
        </authorList>
    </citation>
    <scope>NUCLEOTIDE SEQUENCE [LARGE SCALE GENOMIC DNA]</scope>
    <source>
        <strain evidence="4 5">F0195</strain>
    </source>
</reference>
<dbReference type="OrthoDB" id="9802264at2"/>
<dbReference type="AlphaFoldDB" id="U2T7L4"/>
<dbReference type="GO" id="GO:0005524">
    <property type="term" value="F:ATP binding"/>
    <property type="evidence" value="ECO:0007669"/>
    <property type="project" value="UniProtKB-KW"/>
</dbReference>
<dbReference type="EMBL" id="AWEZ01000037">
    <property type="protein sequence ID" value="ERL09044.1"/>
    <property type="molecule type" value="Genomic_DNA"/>
</dbReference>
<dbReference type="STRING" id="1125712.HMPREF1316_2120"/>
<feature type="domain" description="ABC transporter" evidence="3">
    <location>
        <begin position="3"/>
        <end position="236"/>
    </location>
</feature>
<evidence type="ECO:0000313" key="5">
    <source>
        <dbReference type="Proteomes" id="UP000016638"/>
    </source>
</evidence>
<dbReference type="Gene3D" id="3.40.50.300">
    <property type="entry name" value="P-loop containing nucleotide triphosphate hydrolases"/>
    <property type="match status" value="1"/>
</dbReference>
<dbReference type="RefSeq" id="WP_021725741.1">
    <property type="nucleotide sequence ID" value="NZ_AWEZ01000037.1"/>
</dbReference>
<organism evidence="4 5">
    <name type="scientific">Olsenella profusa F0195</name>
    <dbReference type="NCBI Taxonomy" id="1125712"/>
    <lineage>
        <taxon>Bacteria</taxon>
        <taxon>Bacillati</taxon>
        <taxon>Actinomycetota</taxon>
        <taxon>Coriobacteriia</taxon>
        <taxon>Coriobacteriales</taxon>
        <taxon>Atopobiaceae</taxon>
        <taxon>Olsenella</taxon>
    </lineage>
</organism>
<dbReference type="GO" id="GO:0016887">
    <property type="term" value="F:ATP hydrolysis activity"/>
    <property type="evidence" value="ECO:0007669"/>
    <property type="project" value="InterPro"/>
</dbReference>